<organism evidence="1 2">
    <name type="scientific">Chitinophaga niastensis</name>
    <dbReference type="NCBI Taxonomy" id="536980"/>
    <lineage>
        <taxon>Bacteria</taxon>
        <taxon>Pseudomonadati</taxon>
        <taxon>Bacteroidota</taxon>
        <taxon>Chitinophagia</taxon>
        <taxon>Chitinophagales</taxon>
        <taxon>Chitinophagaceae</taxon>
        <taxon>Chitinophaga</taxon>
    </lineage>
</organism>
<proteinExistence type="predicted"/>
<protein>
    <submittedName>
        <fullName evidence="1">Uncharacterized protein</fullName>
    </submittedName>
</protein>
<reference evidence="1 2" key="1">
    <citation type="submission" date="2018-03" db="EMBL/GenBank/DDBJ databases">
        <title>Genomic Encyclopedia of Archaeal and Bacterial Type Strains, Phase II (KMG-II): from individual species to whole genera.</title>
        <authorList>
            <person name="Goeker M."/>
        </authorList>
    </citation>
    <scope>NUCLEOTIDE SEQUENCE [LARGE SCALE GENOMIC DNA]</scope>
    <source>
        <strain evidence="1 2">DSM 24859</strain>
    </source>
</reference>
<dbReference type="AlphaFoldDB" id="A0A2P8HS93"/>
<dbReference type="Proteomes" id="UP000240971">
    <property type="component" value="Unassembled WGS sequence"/>
</dbReference>
<keyword evidence="2" id="KW-1185">Reference proteome</keyword>
<evidence type="ECO:0000313" key="1">
    <source>
        <dbReference type="EMBL" id="PSL49100.1"/>
    </source>
</evidence>
<dbReference type="EMBL" id="PYAW01000001">
    <property type="protein sequence ID" value="PSL49100.1"/>
    <property type="molecule type" value="Genomic_DNA"/>
</dbReference>
<accession>A0A2P8HS93</accession>
<comment type="caution">
    <text evidence="1">The sequence shown here is derived from an EMBL/GenBank/DDBJ whole genome shotgun (WGS) entry which is preliminary data.</text>
</comment>
<sequence>MEEELHPWEVILGKYGHKANYIEGDKDQPNYSFTFDLNYQQKDSRLRFSWNNTRNDYIEQYKFRWDTGDPRLVGHIYCGKTVLLMELPQQHNKLKIYNAGYVYNLLSLLNRHKVQTGYANFDKTFITIVKPTSVIADITPQLEYLLDPDFGRSLTLETDYEDAITLKFYLQLKLNTLLEDEKQIEKLLKHTAVLVDRLSMFPPGS</sequence>
<gene>
    <name evidence="1" type="ORF">CLV51_101430</name>
</gene>
<name>A0A2P8HS93_CHINA</name>
<evidence type="ECO:0000313" key="2">
    <source>
        <dbReference type="Proteomes" id="UP000240971"/>
    </source>
</evidence>